<feature type="region of interest" description="Disordered" evidence="6">
    <location>
        <begin position="258"/>
        <end position="308"/>
    </location>
</feature>
<keyword evidence="1" id="KW-0808">Transferase</keyword>
<dbReference type="Pfam" id="PF00665">
    <property type="entry name" value="rve"/>
    <property type="match status" value="1"/>
</dbReference>
<dbReference type="Gene3D" id="2.40.70.10">
    <property type="entry name" value="Acid Proteases"/>
    <property type="match status" value="1"/>
</dbReference>
<dbReference type="InterPro" id="IPR036397">
    <property type="entry name" value="RNaseH_sf"/>
</dbReference>
<name>A0A8S3SM76_MYTED</name>
<dbReference type="Gene3D" id="3.30.420.10">
    <property type="entry name" value="Ribonuclease H-like superfamily/Ribonuclease H"/>
    <property type="match status" value="1"/>
</dbReference>
<dbReference type="PROSITE" id="PS50994">
    <property type="entry name" value="INTEGRASE"/>
    <property type="match status" value="1"/>
</dbReference>
<dbReference type="GO" id="GO:0004519">
    <property type="term" value="F:endonuclease activity"/>
    <property type="evidence" value="ECO:0007669"/>
    <property type="project" value="UniProtKB-KW"/>
</dbReference>
<keyword evidence="3" id="KW-0540">Nuclease</keyword>
<dbReference type="PANTHER" id="PTHR37984:SF5">
    <property type="entry name" value="PROTEIN NYNRIN-LIKE"/>
    <property type="match status" value="1"/>
</dbReference>
<dbReference type="Gene3D" id="3.30.160.60">
    <property type="entry name" value="Classic Zinc Finger"/>
    <property type="match status" value="1"/>
</dbReference>
<evidence type="ECO:0000256" key="3">
    <source>
        <dbReference type="ARBA" id="ARBA00022722"/>
    </source>
</evidence>
<feature type="region of interest" description="Disordered" evidence="6">
    <location>
        <begin position="853"/>
        <end position="888"/>
    </location>
</feature>
<dbReference type="InterPro" id="IPR050951">
    <property type="entry name" value="Retrovirus_Pol_polyprotein"/>
</dbReference>
<dbReference type="PROSITE" id="PS50157">
    <property type="entry name" value="ZINC_FINGER_C2H2_2"/>
    <property type="match status" value="1"/>
</dbReference>
<dbReference type="GO" id="GO:0003676">
    <property type="term" value="F:nucleic acid binding"/>
    <property type="evidence" value="ECO:0007669"/>
    <property type="project" value="InterPro"/>
</dbReference>
<organism evidence="9 10">
    <name type="scientific">Mytilus edulis</name>
    <name type="common">Blue mussel</name>
    <dbReference type="NCBI Taxonomy" id="6550"/>
    <lineage>
        <taxon>Eukaryota</taxon>
        <taxon>Metazoa</taxon>
        <taxon>Spiralia</taxon>
        <taxon>Lophotrochozoa</taxon>
        <taxon>Mollusca</taxon>
        <taxon>Bivalvia</taxon>
        <taxon>Autobranchia</taxon>
        <taxon>Pteriomorphia</taxon>
        <taxon>Mytilida</taxon>
        <taxon>Mytiloidea</taxon>
        <taxon>Mytilidae</taxon>
        <taxon>Mytilinae</taxon>
        <taxon>Mytilus</taxon>
    </lineage>
</organism>
<dbReference type="InterPro" id="IPR013087">
    <property type="entry name" value="Znf_C2H2_type"/>
</dbReference>
<dbReference type="Pfam" id="PF17921">
    <property type="entry name" value="Integrase_H2C2"/>
    <property type="match status" value="1"/>
</dbReference>
<evidence type="ECO:0000256" key="5">
    <source>
        <dbReference type="PROSITE-ProRule" id="PRU00042"/>
    </source>
</evidence>
<evidence type="ECO:0000256" key="2">
    <source>
        <dbReference type="ARBA" id="ARBA00022695"/>
    </source>
</evidence>
<gene>
    <name evidence="9" type="ORF">MEDL_35286</name>
</gene>
<accession>A0A8S3SM76</accession>
<feature type="compositionally biased region" description="Low complexity" evidence="6">
    <location>
        <begin position="1047"/>
        <end position="1068"/>
    </location>
</feature>
<dbReference type="Proteomes" id="UP000683360">
    <property type="component" value="Unassembled WGS sequence"/>
</dbReference>
<keyword evidence="5" id="KW-0863">Zinc-finger</keyword>
<reference evidence="9" key="1">
    <citation type="submission" date="2021-03" db="EMBL/GenBank/DDBJ databases">
        <authorList>
            <person name="Bekaert M."/>
        </authorList>
    </citation>
    <scope>NUCLEOTIDE SEQUENCE</scope>
</reference>
<keyword evidence="10" id="KW-1185">Reference proteome</keyword>
<dbReference type="OrthoDB" id="110560at2759"/>
<dbReference type="GO" id="GO:0016779">
    <property type="term" value="F:nucleotidyltransferase activity"/>
    <property type="evidence" value="ECO:0007669"/>
    <property type="project" value="UniProtKB-KW"/>
</dbReference>
<feature type="compositionally biased region" description="Basic and acidic residues" evidence="6">
    <location>
        <begin position="863"/>
        <end position="875"/>
    </location>
</feature>
<dbReference type="EMBL" id="CAJPWZ010001706">
    <property type="protein sequence ID" value="CAG2221920.1"/>
    <property type="molecule type" value="Genomic_DNA"/>
</dbReference>
<evidence type="ECO:0000259" key="7">
    <source>
        <dbReference type="PROSITE" id="PS50157"/>
    </source>
</evidence>
<proteinExistence type="predicted"/>
<evidence type="ECO:0000313" key="10">
    <source>
        <dbReference type="Proteomes" id="UP000683360"/>
    </source>
</evidence>
<keyword evidence="4" id="KW-0378">Hydrolase</keyword>
<feature type="domain" description="C2H2-type" evidence="7">
    <location>
        <begin position="697"/>
        <end position="725"/>
    </location>
</feature>
<keyword evidence="2" id="KW-0548">Nucleotidyltransferase</keyword>
<dbReference type="InterPro" id="IPR041588">
    <property type="entry name" value="Integrase_H2C2"/>
</dbReference>
<evidence type="ECO:0000256" key="6">
    <source>
        <dbReference type="SAM" id="MobiDB-lite"/>
    </source>
</evidence>
<dbReference type="PANTHER" id="PTHR37984">
    <property type="entry name" value="PROTEIN CBG26694"/>
    <property type="match status" value="1"/>
</dbReference>
<dbReference type="GO" id="GO:0008270">
    <property type="term" value="F:zinc ion binding"/>
    <property type="evidence" value="ECO:0007669"/>
    <property type="project" value="UniProtKB-KW"/>
</dbReference>
<protein>
    <submittedName>
        <fullName evidence="9">Uncharacterized protein</fullName>
    </submittedName>
</protein>
<evidence type="ECO:0000313" key="9">
    <source>
        <dbReference type="EMBL" id="CAG2221920.1"/>
    </source>
</evidence>
<dbReference type="Gene3D" id="1.10.340.70">
    <property type="match status" value="1"/>
</dbReference>
<comment type="caution">
    <text evidence="9">The sequence shown here is derived from an EMBL/GenBank/DDBJ whole genome shotgun (WGS) entry which is preliminary data.</text>
</comment>
<keyword evidence="4" id="KW-0255">Endonuclease</keyword>
<dbReference type="SMART" id="SM00355">
    <property type="entry name" value="ZnF_C2H2"/>
    <property type="match status" value="2"/>
</dbReference>
<dbReference type="PROSITE" id="PS00028">
    <property type="entry name" value="ZINC_FINGER_C2H2_1"/>
    <property type="match status" value="1"/>
</dbReference>
<dbReference type="InterPro" id="IPR012337">
    <property type="entry name" value="RNaseH-like_sf"/>
</dbReference>
<feature type="domain" description="Integrase catalytic" evidence="8">
    <location>
        <begin position="469"/>
        <end position="628"/>
    </location>
</feature>
<dbReference type="FunFam" id="3.30.420.10:FF:000032">
    <property type="entry name" value="Retrovirus-related Pol polyprotein from transposon 297-like Protein"/>
    <property type="match status" value="1"/>
</dbReference>
<feature type="region of interest" description="Disordered" evidence="6">
    <location>
        <begin position="1047"/>
        <end position="1071"/>
    </location>
</feature>
<keyword evidence="5" id="KW-0479">Metal-binding</keyword>
<evidence type="ECO:0000256" key="4">
    <source>
        <dbReference type="ARBA" id="ARBA00022759"/>
    </source>
</evidence>
<keyword evidence="5" id="KW-0862">Zinc</keyword>
<dbReference type="SUPFAM" id="SSF53098">
    <property type="entry name" value="Ribonuclease H-like"/>
    <property type="match status" value="1"/>
</dbReference>
<dbReference type="FunFam" id="1.10.340.70:FF:000001">
    <property type="entry name" value="Retrovirus-related Pol polyprotein from transposon gypsy-like Protein"/>
    <property type="match status" value="1"/>
</dbReference>
<dbReference type="InterPro" id="IPR021109">
    <property type="entry name" value="Peptidase_aspartic_dom_sf"/>
</dbReference>
<dbReference type="GO" id="GO:0015074">
    <property type="term" value="P:DNA integration"/>
    <property type="evidence" value="ECO:0007669"/>
    <property type="project" value="InterPro"/>
</dbReference>
<dbReference type="AlphaFoldDB" id="A0A8S3SM76"/>
<evidence type="ECO:0000259" key="8">
    <source>
        <dbReference type="PROSITE" id="PS50994"/>
    </source>
</evidence>
<feature type="compositionally biased region" description="Basic and acidic residues" evidence="6">
    <location>
        <begin position="291"/>
        <end position="307"/>
    </location>
</feature>
<evidence type="ECO:0000256" key="1">
    <source>
        <dbReference type="ARBA" id="ARBA00022679"/>
    </source>
</evidence>
<sequence>MIPSELRPEIKRNNTKLCLPDGSFINTLGYVYLPLQIGNFKVTHKFTIANIDVPAVIGYDFLHQYECTLELGKGVLIIGQNYIHCIKESQIESVFKVSITEKLTIPPNTEVITSCAIKGDASSIMNAMTQSLPSKHTDNLLIAKAVVDPSCGQIPIRLANITDFEQIIQPDTHVAICEAVEVNFDSAHSDINKLMNVTSFDKAKEIPSHLTDLRERSSELLNEDQISQLDKLLIKYDTTFSKNKSDLGRASAIKHTISTGNAKPIKQAPRRLPLSKRDEQDQNELENSQNEPREFFRRTKKTSRQDDLSNEDEVMNIWFKHKTDKEMSESQDQDLVLSQLRSLKKGFKTRPSWSDIAVENVHLKKYWSQWERIVIINDVLYRKWIHATTEQTILQLIVPNVWKQDILKMLHNDLQSGHLGIHKTTARVQNRFYWLGYKQDVIKHLQNCIVCNSRKRSSSRSKSKMKQYNVGAPLERVAMDLVGPFPLSYRGNKYALVVSDYFTKWAEGYPLPDMEAQTVADSFIKNFICRFGIPRQIHTDQGGQFESKLFKELCEKLRIHKTRTTAFRPQSDGLVERLNRSLEDIISKYVCKNQRDWDEQLHWALMAYRSSEHETTKLSPYLIYGPHPQRDEFPNETETANAYVQKVQTLMWDVQQKARKNIITASNRQKRQYDLRANHNSYKVGDSVWLNILARMFDCFKCGAQYRNRQTLMRHVRTSHPNKMIRCNMCPHLVASTLKYRMRTHQRVCHGVTKLSVSEVTIPATPFAGKERVRPYNADLSARSKVKSLDIQTKTRSPLSTQQQNIEIAADLTKAASPTTSPVTISLGIENHNVTPIKKNLLSLFDLPKKIVSPIPPTPKRQRTVDTRSEKKDSSHLALPDKAATEQGKKWQRFLAPPSEFNKSPKATEVFQIRKAAVNHENYVGSVIPYGYGCVRKDEKVVFPDGTIYALSATWVADPKLAGMKSVNIQTDSCVCQESATNTMPFVVWPIADAATSTNICTTDVSTSTVESYEKPVELPYEVISDTEEDITEIKPVIDGSLIVISDSESSSSENSDSDSDSSSSNSDIVETINVNIEVDNSFDVENA</sequence>
<dbReference type="InterPro" id="IPR001584">
    <property type="entry name" value="Integrase_cat-core"/>
</dbReference>